<dbReference type="PANTHER" id="PTHR42978">
    <property type="entry name" value="QUORUM-QUENCHING LACTONASE YTNP-RELATED-RELATED"/>
    <property type="match status" value="1"/>
</dbReference>
<protein>
    <submittedName>
        <fullName evidence="6">Glyoxylase-like metal-dependent hydrolase (Beta-lactamase superfamily II)</fullName>
    </submittedName>
</protein>
<dbReference type="GO" id="GO:0046872">
    <property type="term" value="F:metal ion binding"/>
    <property type="evidence" value="ECO:0007669"/>
    <property type="project" value="UniProtKB-KW"/>
</dbReference>
<dbReference type="Pfam" id="PF00753">
    <property type="entry name" value="Lactamase_B"/>
    <property type="match status" value="1"/>
</dbReference>
<keyword evidence="2" id="KW-0479">Metal-binding</keyword>
<dbReference type="SMART" id="SM00849">
    <property type="entry name" value="Lactamase_B"/>
    <property type="match status" value="1"/>
</dbReference>
<proteinExistence type="inferred from homology"/>
<evidence type="ECO:0000256" key="1">
    <source>
        <dbReference type="ARBA" id="ARBA00007749"/>
    </source>
</evidence>
<accession>A0A2T0SQA1</accession>
<dbReference type="InterPro" id="IPR001279">
    <property type="entry name" value="Metallo-B-lactamas"/>
</dbReference>
<sequence length="297" mass="32933">MDTITLGDVEITRVVEQPPAPLPRDFVFPDVPRETWETHGSWLVPEFWTPEPDVVHAVMQTWLVRSGGRTILVDTGVGNGKERPYMPFFAHLDTDFLGALARAGVAPEDVDVVVCTHLHGDHVGWNTRLEDRRWVPTFPNAEHLIARADFDYWNPLNEHRTQSGRKMQNVFEDSVLPVHEAGLTTLWEGEHVLDGDLRITPAPGHTPGSSVLTLTSGTDRAVFVGDLLHSPLQVHEPDCGPSFDEDEAEARATRRRVLGWAADHNALVLPAHLPGSGAAEIRRDGAGFAIKEWVAWA</sequence>
<evidence type="ECO:0000256" key="3">
    <source>
        <dbReference type="ARBA" id="ARBA00022801"/>
    </source>
</evidence>
<evidence type="ECO:0000313" key="6">
    <source>
        <dbReference type="EMBL" id="PRY35592.1"/>
    </source>
</evidence>
<comment type="similarity">
    <text evidence="1">Belongs to the metallo-beta-lactamase superfamily.</text>
</comment>
<dbReference type="EMBL" id="PVTF01000013">
    <property type="protein sequence ID" value="PRY35592.1"/>
    <property type="molecule type" value="Genomic_DNA"/>
</dbReference>
<dbReference type="AlphaFoldDB" id="A0A2T0SQA1"/>
<name>A0A2T0SQA1_9PSEU</name>
<organism evidence="6 7">
    <name type="scientific">Umezawaea tangerina</name>
    <dbReference type="NCBI Taxonomy" id="84725"/>
    <lineage>
        <taxon>Bacteria</taxon>
        <taxon>Bacillati</taxon>
        <taxon>Actinomycetota</taxon>
        <taxon>Actinomycetes</taxon>
        <taxon>Pseudonocardiales</taxon>
        <taxon>Pseudonocardiaceae</taxon>
        <taxon>Umezawaea</taxon>
    </lineage>
</organism>
<dbReference type="CDD" id="cd16277">
    <property type="entry name" value="metallo-hydrolase-like_MBL-fold"/>
    <property type="match status" value="1"/>
</dbReference>
<dbReference type="Proteomes" id="UP000239494">
    <property type="component" value="Unassembled WGS sequence"/>
</dbReference>
<dbReference type="InterPro" id="IPR036866">
    <property type="entry name" value="RibonucZ/Hydroxyglut_hydro"/>
</dbReference>
<gene>
    <name evidence="6" type="ORF">CLV43_11319</name>
</gene>
<dbReference type="OrthoDB" id="5177904at2"/>
<keyword evidence="7" id="KW-1185">Reference proteome</keyword>
<dbReference type="SUPFAM" id="SSF56281">
    <property type="entry name" value="Metallo-hydrolase/oxidoreductase"/>
    <property type="match status" value="1"/>
</dbReference>
<evidence type="ECO:0000256" key="2">
    <source>
        <dbReference type="ARBA" id="ARBA00022723"/>
    </source>
</evidence>
<keyword evidence="4" id="KW-0862">Zinc</keyword>
<feature type="domain" description="Metallo-beta-lactamase" evidence="5">
    <location>
        <begin position="58"/>
        <end position="272"/>
    </location>
</feature>
<evidence type="ECO:0000313" key="7">
    <source>
        <dbReference type="Proteomes" id="UP000239494"/>
    </source>
</evidence>
<keyword evidence="3 6" id="KW-0378">Hydrolase</keyword>
<evidence type="ECO:0000256" key="4">
    <source>
        <dbReference type="ARBA" id="ARBA00022833"/>
    </source>
</evidence>
<comment type="caution">
    <text evidence="6">The sequence shown here is derived from an EMBL/GenBank/DDBJ whole genome shotgun (WGS) entry which is preliminary data.</text>
</comment>
<dbReference type="PANTHER" id="PTHR42978:SF6">
    <property type="entry name" value="QUORUM-QUENCHING LACTONASE YTNP-RELATED"/>
    <property type="match status" value="1"/>
</dbReference>
<evidence type="ECO:0000259" key="5">
    <source>
        <dbReference type="SMART" id="SM00849"/>
    </source>
</evidence>
<dbReference type="Gene3D" id="3.60.15.10">
    <property type="entry name" value="Ribonuclease Z/Hydroxyacylglutathione hydrolase-like"/>
    <property type="match status" value="1"/>
</dbReference>
<dbReference type="GO" id="GO:0016787">
    <property type="term" value="F:hydrolase activity"/>
    <property type="evidence" value="ECO:0007669"/>
    <property type="project" value="UniProtKB-KW"/>
</dbReference>
<dbReference type="InterPro" id="IPR051013">
    <property type="entry name" value="MBL_superfamily_lactonases"/>
</dbReference>
<reference evidence="6 7" key="1">
    <citation type="submission" date="2018-03" db="EMBL/GenBank/DDBJ databases">
        <title>Genomic Encyclopedia of Archaeal and Bacterial Type Strains, Phase II (KMG-II): from individual species to whole genera.</title>
        <authorList>
            <person name="Goeker M."/>
        </authorList>
    </citation>
    <scope>NUCLEOTIDE SEQUENCE [LARGE SCALE GENOMIC DNA]</scope>
    <source>
        <strain evidence="6 7">DSM 44720</strain>
    </source>
</reference>
<dbReference type="RefSeq" id="WP_106193095.1">
    <property type="nucleotide sequence ID" value="NZ_PVTF01000013.1"/>
</dbReference>